<evidence type="ECO:0000313" key="1">
    <source>
        <dbReference type="EMBL" id="TFY86674.1"/>
    </source>
</evidence>
<protein>
    <submittedName>
        <fullName evidence="1">Uncharacterized protein</fullName>
    </submittedName>
</protein>
<dbReference type="AlphaFoldDB" id="A0A4Z0AKA5"/>
<comment type="caution">
    <text evidence="1">The sequence shown here is derived from an EMBL/GenBank/DDBJ whole genome shotgun (WGS) entry which is preliminary data.</text>
</comment>
<sequence>MGRPSFLLLWGPCTIQRLKPDQNVGAGLLAKADCQSPGALTDLPHSRASPLPHLSCVGRESVVQNCSLSTPQLFSCSPEVFTPEHPVSPISLHIKPLAFWHETRSDEWPDSFQ</sequence>
<organism evidence="1 2">
    <name type="scientific">Pseudomonas kairouanensis</name>
    <dbReference type="NCBI Taxonomy" id="2293832"/>
    <lineage>
        <taxon>Bacteria</taxon>
        <taxon>Pseudomonadati</taxon>
        <taxon>Pseudomonadota</taxon>
        <taxon>Gammaproteobacteria</taxon>
        <taxon>Pseudomonadales</taxon>
        <taxon>Pseudomonadaceae</taxon>
        <taxon>Pseudomonas</taxon>
    </lineage>
</organism>
<dbReference type="OrthoDB" id="7033050at2"/>
<reference evidence="1 2" key="1">
    <citation type="journal article" date="2019" name="Syst. Appl. Microbiol.">
        <title>New species of pathogenic Pseudomonas isolated from citrus in Tunisia: Proposal of Pseudomonas kairouanensis sp. nov. and Pseudomonas nabeulensis sp. nov.</title>
        <authorList>
            <person name="Oueslati M."/>
            <person name="Mulet M."/>
            <person name="Gomila M."/>
            <person name="Berge O."/>
            <person name="Hajlaoui M.R."/>
            <person name="Lalucat J."/>
            <person name="Sadfi-Zouaoui N."/>
            <person name="Garcia-Valdes E."/>
        </authorList>
    </citation>
    <scope>NUCLEOTIDE SEQUENCE [LARGE SCALE GENOMIC DNA]</scope>
    <source>
        <strain evidence="1 2">KC12</strain>
    </source>
</reference>
<accession>A0A4Z0AKA5</accession>
<proteinExistence type="predicted"/>
<name>A0A4Z0AKA5_9PSED</name>
<gene>
    <name evidence="1" type="ORF">DYL59_21190</name>
</gene>
<evidence type="ECO:0000313" key="2">
    <source>
        <dbReference type="Proteomes" id="UP000297391"/>
    </source>
</evidence>
<dbReference type="Proteomes" id="UP000297391">
    <property type="component" value="Unassembled WGS sequence"/>
</dbReference>
<dbReference type="EMBL" id="QUZU01000030">
    <property type="protein sequence ID" value="TFY86674.1"/>
    <property type="molecule type" value="Genomic_DNA"/>
</dbReference>
<keyword evidence="2" id="KW-1185">Reference proteome</keyword>